<dbReference type="AlphaFoldDB" id="Q227R5"/>
<evidence type="ECO:0000256" key="2">
    <source>
        <dbReference type="ARBA" id="ARBA00022670"/>
    </source>
</evidence>
<comment type="cofactor">
    <cofactor evidence="8">
        <name>Zn(2+)</name>
        <dbReference type="ChEBI" id="CHEBI:29105"/>
    </cofactor>
    <text evidence="8">Binds 1 zinc ion per subunit.</text>
</comment>
<dbReference type="EMBL" id="GG662269">
    <property type="protein sequence ID" value="EAR81531.2"/>
    <property type="molecule type" value="Genomic_DNA"/>
</dbReference>
<dbReference type="InterPro" id="IPR000742">
    <property type="entry name" value="EGF"/>
</dbReference>
<dbReference type="SUPFAM" id="SSF55486">
    <property type="entry name" value="Metalloproteases ('zincins'), catalytic domain"/>
    <property type="match status" value="1"/>
</dbReference>
<organism evidence="11 12">
    <name type="scientific">Tetrahymena thermophila (strain SB210)</name>
    <dbReference type="NCBI Taxonomy" id="312017"/>
    <lineage>
        <taxon>Eukaryota</taxon>
        <taxon>Sar</taxon>
        <taxon>Alveolata</taxon>
        <taxon>Ciliophora</taxon>
        <taxon>Intramacronucleata</taxon>
        <taxon>Oligohymenophorea</taxon>
        <taxon>Hymenostomatida</taxon>
        <taxon>Tetrahymenina</taxon>
        <taxon>Tetrahymenidae</taxon>
        <taxon>Tetrahymena</taxon>
    </lineage>
</organism>
<dbReference type="GO" id="GO:0046872">
    <property type="term" value="F:metal ion binding"/>
    <property type="evidence" value="ECO:0007669"/>
    <property type="project" value="UniProtKB-KW"/>
</dbReference>
<gene>
    <name evidence="11" type="ORF">TTHERM_01731490</name>
</gene>
<sequence>MQDLNKTICLNILILFFFLQTQNLVSAHEGYACSHDYDDLIQETQKQLNEYFKQNPINSSEDQLNRNLGGLTTLPIRITTDFTRLTSQPGGPSITTDQINYLTSVSTTVVNLLSNFIKVQPNTVNNVFNKKQTSDGTCITVTPSLDDQTNGIPNSDLHLYFIFSSEPKAGYLANAGYCNLQQTSTYIRPNFGRVLFNIANMKNSGTNLEQYQNDVMVTLHEVIHVLGFSYGAMKNWYNKQTNQLLGQTAADNLITTQKIRGLDTKLLGSPNVLATAQKYYGCPTLKGMQLENQGGQGSINSHWERTVIRSEIMTASALTEGLNLTFFTIALLKDTGYWDDVNENLTDPIYWGRGKGCDFFEKACQSTTQYEEFATPDQSACSFWGDGQGKGSSSDSFGDTCNVIKIYSNRLCSDIANQNNQNNPAQFNADTSNDFSYNSKCFVSNIYSPNSQYQYKNENLRCHFYQCTPDKTQLTIYFSQIPNTQVVCRISDQGNQMTVVYQGKTLGQVTCPSNIARLCDDQQCVNFCTYNGICIRGQCLCNPGFGGVDCSQQCSGFISQEGICVASCPNGTFGNSDNVCRSTCPNGYYPDSGTGLCKQCDFSCSQCSGPSNNQCKACQFLTYLSNGSCVTTCPNGQFADEVSKTCFKCPDGCSSCTSYNNCTGCKSNYIKSLTSCINSSCTTPCATCKSATPTSCLSCAQNLYLQPSSNKCDSSCPLGYYKNSIDMTCTACLTGCKNCTDAKTCIQCDSSNGYRLYGSSCTICTKPCATCSSINPSSCLSCENSLYLQNNQCVATCSKGYFNGPNYTCSPCLKGCDECSDGNSCKTCNSQYKPFTYKNQQVCMNSQSCFSPCSTCIGSFQPATCASCNPNFYLQGTSCVAKCNQGYYGNKSNQTCTQCPTNCSNCSDPSTCLSCSNNYFLS</sequence>
<dbReference type="FunFam" id="3.90.132.10:FF:000001">
    <property type="entry name" value="leishmanolysin-like peptidase isoform X2"/>
    <property type="match status" value="1"/>
</dbReference>
<evidence type="ECO:0000256" key="8">
    <source>
        <dbReference type="PIRSR" id="PIRSR601577-2"/>
    </source>
</evidence>
<dbReference type="Pfam" id="PF01457">
    <property type="entry name" value="Peptidase_M8"/>
    <property type="match status" value="1"/>
</dbReference>
<dbReference type="SMART" id="SM00261">
    <property type="entry name" value="FU"/>
    <property type="match status" value="6"/>
</dbReference>
<evidence type="ECO:0000256" key="5">
    <source>
        <dbReference type="ARBA" id="ARBA00022833"/>
    </source>
</evidence>
<dbReference type="InterPro" id="IPR009030">
    <property type="entry name" value="Growth_fac_rcpt_cys_sf"/>
</dbReference>
<keyword evidence="9" id="KW-0732">Signal</keyword>
<dbReference type="Gene3D" id="2.10.220.10">
    <property type="entry name" value="Hormone Receptor, Insulin-like Growth Factor Receptor 1, Chain A, domain 2"/>
    <property type="match status" value="4"/>
</dbReference>
<feature type="binding site" evidence="8">
    <location>
        <position position="220"/>
    </location>
    <ligand>
        <name>Zn(2+)</name>
        <dbReference type="ChEBI" id="CHEBI:29105"/>
        <note>catalytic</note>
    </ligand>
</feature>
<dbReference type="SMART" id="SM00181">
    <property type="entry name" value="EGF"/>
    <property type="match status" value="6"/>
</dbReference>
<keyword evidence="3 8" id="KW-0479">Metal-binding</keyword>
<keyword evidence="4" id="KW-0378">Hydrolase</keyword>
<comment type="similarity">
    <text evidence="1">Belongs to the peptidase M8 family.</text>
</comment>
<keyword evidence="12" id="KW-1185">Reference proteome</keyword>
<evidence type="ECO:0000256" key="3">
    <source>
        <dbReference type="ARBA" id="ARBA00022723"/>
    </source>
</evidence>
<evidence type="ECO:0000313" key="12">
    <source>
        <dbReference type="Proteomes" id="UP000009168"/>
    </source>
</evidence>
<dbReference type="InParanoid" id="Q227R5"/>
<evidence type="ECO:0000256" key="9">
    <source>
        <dbReference type="SAM" id="SignalP"/>
    </source>
</evidence>
<feature type="binding site" evidence="8">
    <location>
        <position position="302"/>
    </location>
    <ligand>
        <name>Zn(2+)</name>
        <dbReference type="ChEBI" id="CHEBI:29105"/>
        <note>catalytic</note>
    </ligand>
</feature>
<dbReference type="eggNOG" id="KOG3525">
    <property type="taxonomic scope" value="Eukaryota"/>
</dbReference>
<evidence type="ECO:0000313" key="11">
    <source>
        <dbReference type="EMBL" id="EAR81531.2"/>
    </source>
</evidence>
<accession>Q227R5</accession>
<dbReference type="PANTHER" id="PTHR10942">
    <property type="entry name" value="LEISHMANOLYSIN-LIKE PEPTIDASE"/>
    <property type="match status" value="1"/>
</dbReference>
<keyword evidence="6 8" id="KW-0482">Metalloprotease</keyword>
<dbReference type="GO" id="GO:0006508">
    <property type="term" value="P:proteolysis"/>
    <property type="evidence" value="ECO:0007669"/>
    <property type="project" value="UniProtKB-KW"/>
</dbReference>
<feature type="chain" id="PRO_5004200429" evidence="9">
    <location>
        <begin position="28"/>
        <end position="922"/>
    </location>
</feature>
<dbReference type="GO" id="GO:0007155">
    <property type="term" value="P:cell adhesion"/>
    <property type="evidence" value="ECO:0007669"/>
    <property type="project" value="InterPro"/>
</dbReference>
<dbReference type="PROSITE" id="PS00022">
    <property type="entry name" value="EGF_1"/>
    <property type="match status" value="1"/>
</dbReference>
<feature type="binding site" evidence="8">
    <location>
        <position position="224"/>
    </location>
    <ligand>
        <name>Zn(2+)</name>
        <dbReference type="ChEBI" id="CHEBI:29105"/>
        <note>catalytic</note>
    </ligand>
</feature>
<dbReference type="CDD" id="cd00064">
    <property type="entry name" value="FU"/>
    <property type="match status" value="4"/>
</dbReference>
<dbReference type="Proteomes" id="UP000009168">
    <property type="component" value="Unassembled WGS sequence"/>
</dbReference>
<dbReference type="InterPro" id="IPR001577">
    <property type="entry name" value="Peptidase_M8"/>
</dbReference>
<feature type="active site" evidence="7">
    <location>
        <position position="221"/>
    </location>
</feature>
<evidence type="ECO:0000256" key="7">
    <source>
        <dbReference type="PIRSR" id="PIRSR601577-1"/>
    </source>
</evidence>
<dbReference type="InterPro" id="IPR006212">
    <property type="entry name" value="Furin_repeat"/>
</dbReference>
<evidence type="ECO:0000256" key="1">
    <source>
        <dbReference type="ARBA" id="ARBA00005860"/>
    </source>
</evidence>
<dbReference type="RefSeq" id="XP_001029194.2">
    <property type="nucleotide sequence ID" value="XM_001029194.2"/>
</dbReference>
<dbReference type="SUPFAM" id="SSF57184">
    <property type="entry name" value="Growth factor receptor domain"/>
    <property type="match status" value="4"/>
</dbReference>
<dbReference type="GO" id="GO:0016020">
    <property type="term" value="C:membrane"/>
    <property type="evidence" value="ECO:0007669"/>
    <property type="project" value="InterPro"/>
</dbReference>
<evidence type="ECO:0000256" key="4">
    <source>
        <dbReference type="ARBA" id="ARBA00022801"/>
    </source>
</evidence>
<dbReference type="HOGENOM" id="CLU_296394_0_0_1"/>
<dbReference type="PANTHER" id="PTHR10942:SF0">
    <property type="entry name" value="LEISHMANOLYSIN-LIKE PEPTIDASE"/>
    <property type="match status" value="1"/>
</dbReference>
<evidence type="ECO:0000259" key="10">
    <source>
        <dbReference type="PROSITE" id="PS00022"/>
    </source>
</evidence>
<protein>
    <submittedName>
        <fullName evidence="11">Leishmanolysin family protein</fullName>
    </submittedName>
</protein>
<dbReference type="OrthoDB" id="238768at2759"/>
<proteinExistence type="inferred from homology"/>
<reference evidence="12" key="1">
    <citation type="journal article" date="2006" name="PLoS Biol.">
        <title>Macronuclear genome sequence of the ciliate Tetrahymena thermophila, a model eukaryote.</title>
        <authorList>
            <person name="Eisen J.A."/>
            <person name="Coyne R.S."/>
            <person name="Wu M."/>
            <person name="Wu D."/>
            <person name="Thiagarajan M."/>
            <person name="Wortman J.R."/>
            <person name="Badger J.H."/>
            <person name="Ren Q."/>
            <person name="Amedeo P."/>
            <person name="Jones K.M."/>
            <person name="Tallon L.J."/>
            <person name="Delcher A.L."/>
            <person name="Salzberg S.L."/>
            <person name="Silva J.C."/>
            <person name="Haas B.J."/>
            <person name="Majoros W.H."/>
            <person name="Farzad M."/>
            <person name="Carlton J.M."/>
            <person name="Smith R.K. Jr."/>
            <person name="Garg J."/>
            <person name="Pearlman R.E."/>
            <person name="Karrer K.M."/>
            <person name="Sun L."/>
            <person name="Manning G."/>
            <person name="Elde N.C."/>
            <person name="Turkewitz A.P."/>
            <person name="Asai D.J."/>
            <person name="Wilkes D.E."/>
            <person name="Wang Y."/>
            <person name="Cai H."/>
            <person name="Collins K."/>
            <person name="Stewart B.A."/>
            <person name="Lee S.R."/>
            <person name="Wilamowska K."/>
            <person name="Weinberg Z."/>
            <person name="Ruzzo W.L."/>
            <person name="Wloga D."/>
            <person name="Gaertig J."/>
            <person name="Frankel J."/>
            <person name="Tsao C.-C."/>
            <person name="Gorovsky M.A."/>
            <person name="Keeling P.J."/>
            <person name="Waller R.F."/>
            <person name="Patron N.J."/>
            <person name="Cherry J.M."/>
            <person name="Stover N.A."/>
            <person name="Krieger C.J."/>
            <person name="del Toro C."/>
            <person name="Ryder H.F."/>
            <person name="Williamson S.C."/>
            <person name="Barbeau R.A."/>
            <person name="Hamilton E.P."/>
            <person name="Orias E."/>
        </authorList>
    </citation>
    <scope>NUCLEOTIDE SEQUENCE [LARGE SCALE GENOMIC DNA]</scope>
    <source>
        <strain evidence="12">SB210</strain>
    </source>
</reference>
<feature type="non-terminal residue" evidence="11">
    <location>
        <position position="922"/>
    </location>
</feature>
<keyword evidence="2" id="KW-0645">Protease</keyword>
<dbReference type="Gene3D" id="3.90.132.10">
    <property type="entry name" value="Leishmanolysin , domain 2"/>
    <property type="match status" value="1"/>
</dbReference>
<name>Q227R5_TETTS</name>
<feature type="domain" description="EGF-like" evidence="10">
    <location>
        <begin position="539"/>
        <end position="550"/>
    </location>
</feature>
<dbReference type="GO" id="GO:0004222">
    <property type="term" value="F:metalloendopeptidase activity"/>
    <property type="evidence" value="ECO:0007669"/>
    <property type="project" value="InterPro"/>
</dbReference>
<evidence type="ECO:0000256" key="6">
    <source>
        <dbReference type="ARBA" id="ARBA00023049"/>
    </source>
</evidence>
<keyword evidence="5 8" id="KW-0862">Zinc</keyword>
<dbReference type="KEGG" id="tet:TTHERM_01731490"/>
<dbReference type="eggNOG" id="KOG2556">
    <property type="taxonomic scope" value="Eukaryota"/>
</dbReference>
<dbReference type="GeneID" id="7833884"/>
<dbReference type="GO" id="GO:0005737">
    <property type="term" value="C:cytoplasm"/>
    <property type="evidence" value="ECO:0007669"/>
    <property type="project" value="TreeGrafter"/>
</dbReference>
<feature type="signal peptide" evidence="9">
    <location>
        <begin position="1"/>
        <end position="27"/>
    </location>
</feature>